<comment type="caution">
    <text evidence="1">The sequence shown here is derived from an EMBL/GenBank/DDBJ whole genome shotgun (WGS) entry which is preliminary data.</text>
</comment>
<evidence type="ECO:0000313" key="1">
    <source>
        <dbReference type="EMBL" id="RDI63624.1"/>
    </source>
</evidence>
<dbReference type="EMBL" id="QQBC01000010">
    <property type="protein sequence ID" value="RDI63624.1"/>
    <property type="molecule type" value="Genomic_DNA"/>
</dbReference>
<dbReference type="STRING" id="1210086.GCA_001613105_06987"/>
<dbReference type="AlphaFoldDB" id="A0A370I2V2"/>
<gene>
    <name evidence="1" type="ORF">DFR76_110321</name>
</gene>
<dbReference type="RefSeq" id="WP_068006744.1">
    <property type="nucleotide sequence ID" value="NZ_QQBC01000010.1"/>
</dbReference>
<evidence type="ECO:0000313" key="2">
    <source>
        <dbReference type="Proteomes" id="UP000254869"/>
    </source>
</evidence>
<name>A0A370I2V2_9NOCA</name>
<sequence>MSVESLTRTLGAPLPEEFSRLSDAELAELDRLLRDAQSRRAKRLAGAIDSSMDLVPRLLRPAIKKALGL</sequence>
<protein>
    <submittedName>
        <fullName evidence="1">Uncharacterized protein</fullName>
    </submittedName>
</protein>
<proteinExistence type="predicted"/>
<organism evidence="1 2">
    <name type="scientific">Nocardia pseudobrasiliensis</name>
    <dbReference type="NCBI Taxonomy" id="45979"/>
    <lineage>
        <taxon>Bacteria</taxon>
        <taxon>Bacillati</taxon>
        <taxon>Actinomycetota</taxon>
        <taxon>Actinomycetes</taxon>
        <taxon>Mycobacteriales</taxon>
        <taxon>Nocardiaceae</taxon>
        <taxon>Nocardia</taxon>
    </lineage>
</organism>
<dbReference type="Proteomes" id="UP000254869">
    <property type="component" value="Unassembled WGS sequence"/>
</dbReference>
<reference evidence="1 2" key="1">
    <citation type="submission" date="2018-07" db="EMBL/GenBank/DDBJ databases">
        <title>Genomic Encyclopedia of Type Strains, Phase IV (KMG-IV): sequencing the most valuable type-strain genomes for metagenomic binning, comparative biology and taxonomic classification.</title>
        <authorList>
            <person name="Goeker M."/>
        </authorList>
    </citation>
    <scope>NUCLEOTIDE SEQUENCE [LARGE SCALE GENOMIC DNA]</scope>
    <source>
        <strain evidence="1 2">DSM 44290</strain>
    </source>
</reference>
<accession>A0A370I2V2</accession>
<keyword evidence="2" id="KW-1185">Reference proteome</keyword>